<name>A0A7S0ZJZ1_9RHOD</name>
<reference evidence="1" key="1">
    <citation type="submission" date="2021-01" db="EMBL/GenBank/DDBJ databases">
        <authorList>
            <person name="Corre E."/>
            <person name="Pelletier E."/>
            <person name="Niang G."/>
            <person name="Scheremetjew M."/>
            <person name="Finn R."/>
            <person name="Kale V."/>
            <person name="Holt S."/>
            <person name="Cochrane G."/>
            <person name="Meng A."/>
            <person name="Brown T."/>
            <person name="Cohen L."/>
        </authorList>
    </citation>
    <scope>NUCLEOTIDE SEQUENCE</scope>
    <source>
        <strain evidence="1">CCMP3278</strain>
    </source>
</reference>
<accession>A0A7S0ZJZ1</accession>
<dbReference type="EMBL" id="HBFP01011647">
    <property type="protein sequence ID" value="CAD8824018.1"/>
    <property type="molecule type" value="Transcribed_RNA"/>
</dbReference>
<protein>
    <submittedName>
        <fullName evidence="1">Uncharacterized protein</fullName>
    </submittedName>
</protein>
<organism evidence="1">
    <name type="scientific">Timspurckia oligopyrenoides</name>
    <dbReference type="NCBI Taxonomy" id="708627"/>
    <lineage>
        <taxon>Eukaryota</taxon>
        <taxon>Rhodophyta</taxon>
        <taxon>Bangiophyceae</taxon>
        <taxon>Porphyridiales</taxon>
        <taxon>Porphyridiaceae</taxon>
        <taxon>Timspurckia</taxon>
    </lineage>
</organism>
<dbReference type="AlphaFoldDB" id="A0A7S0ZJZ1"/>
<sequence>MLRVAGSRVGVMMGRESVGLLRSNGVVTGAPVRFMSENIADGGMGRTMRDREHASEAVYFNKEDKELLKKLSKKLHAPTPQEMVAEASAIESILSKHGIKASKECIDELLAFKHHH</sequence>
<evidence type="ECO:0000313" key="1">
    <source>
        <dbReference type="EMBL" id="CAD8824018.1"/>
    </source>
</evidence>
<gene>
    <name evidence="1" type="ORF">TOLI1172_LOCUS8417</name>
</gene>
<proteinExistence type="predicted"/>